<dbReference type="eggNOG" id="COG0463">
    <property type="taxonomic scope" value="Bacteria"/>
</dbReference>
<comment type="caution">
    <text evidence="5">The sequence shown here is derived from an EMBL/GenBank/DDBJ whole genome shotgun (WGS) entry which is preliminary data.</text>
</comment>
<keyword evidence="3 4" id="KW-0472">Membrane</keyword>
<reference evidence="5 6" key="1">
    <citation type="submission" date="2014-08" db="EMBL/GenBank/DDBJ databases">
        <title>Comparative genomics reveals surprising divergence of two closely related strains of uncultivated UCYN-A cyanobacteria.</title>
        <authorList>
            <person name="Bombar D."/>
            <person name="Heller P."/>
            <person name="Sanchez-Baracaldo P."/>
            <person name="Carter B.J."/>
            <person name="Zert J.P."/>
        </authorList>
    </citation>
    <scope>NUCLEOTIDE SEQUENCE [LARGE SCALE GENOMIC DNA]</scope>
</reference>
<protein>
    <recommendedName>
        <fullName evidence="7">Glycosyl transferase</fullName>
    </recommendedName>
</protein>
<dbReference type="EMBL" id="JPSP01000012">
    <property type="protein sequence ID" value="KFF41157.1"/>
    <property type="molecule type" value="Genomic_DNA"/>
</dbReference>
<dbReference type="Proteomes" id="UP000028922">
    <property type="component" value="Unassembled WGS sequence"/>
</dbReference>
<evidence type="ECO:0000256" key="2">
    <source>
        <dbReference type="ARBA" id="ARBA00022989"/>
    </source>
</evidence>
<organism evidence="5 6">
    <name type="scientific">Candidatus Atelocyanobacterium thalassa isolate SIO64986</name>
    <dbReference type="NCBI Taxonomy" id="1527444"/>
    <lineage>
        <taxon>Bacteria</taxon>
        <taxon>Bacillati</taxon>
        <taxon>Cyanobacteriota</taxon>
        <taxon>Cyanophyceae</taxon>
        <taxon>Oscillatoriophycideae</taxon>
        <taxon>Chroococcales</taxon>
        <taxon>Aphanothecaceae</taxon>
        <taxon>Candidatus Atelocyanobacterium</taxon>
        <taxon>Candidatus Atelocyanobacterium thalassae</taxon>
    </lineage>
</organism>
<evidence type="ECO:0000313" key="5">
    <source>
        <dbReference type="EMBL" id="KFF41157.1"/>
    </source>
</evidence>
<evidence type="ECO:0000256" key="3">
    <source>
        <dbReference type="ARBA" id="ARBA00023136"/>
    </source>
</evidence>
<keyword evidence="2 4" id="KW-1133">Transmembrane helix</keyword>
<gene>
    <name evidence="5" type="ORF">ucyna2_00979</name>
</gene>
<dbReference type="PANTHER" id="PTHR48090:SF3">
    <property type="entry name" value="UNDECAPRENYL-PHOSPHATE 4-DEOXY-4-FORMAMIDO-L-ARABINOSE TRANSFERASE"/>
    <property type="match status" value="1"/>
</dbReference>
<evidence type="ECO:0000256" key="1">
    <source>
        <dbReference type="ARBA" id="ARBA00022692"/>
    </source>
</evidence>
<evidence type="ECO:0000313" key="6">
    <source>
        <dbReference type="Proteomes" id="UP000028922"/>
    </source>
</evidence>
<proteinExistence type="predicted"/>
<dbReference type="PANTHER" id="PTHR48090">
    <property type="entry name" value="UNDECAPRENYL-PHOSPHATE 4-DEOXY-4-FORMAMIDO-L-ARABINOSE TRANSFERASE-RELATED"/>
    <property type="match status" value="1"/>
</dbReference>
<sequence>MDVPGYASLMVTTLFIGGLQLITLGILGEYLGRIYEETKQRPLYLIKERHGFHIDS</sequence>
<dbReference type="InterPro" id="IPR050256">
    <property type="entry name" value="Glycosyltransferase_2"/>
</dbReference>
<evidence type="ECO:0000256" key="4">
    <source>
        <dbReference type="SAM" id="Phobius"/>
    </source>
</evidence>
<name>A0A086CG43_9CHRO</name>
<dbReference type="GO" id="GO:0005886">
    <property type="term" value="C:plasma membrane"/>
    <property type="evidence" value="ECO:0007669"/>
    <property type="project" value="TreeGrafter"/>
</dbReference>
<evidence type="ECO:0008006" key="7">
    <source>
        <dbReference type="Google" id="ProtNLM"/>
    </source>
</evidence>
<keyword evidence="1 4" id="KW-0812">Transmembrane</keyword>
<feature type="transmembrane region" description="Helical" evidence="4">
    <location>
        <begin position="6"/>
        <end position="31"/>
    </location>
</feature>
<dbReference type="PATRIC" id="fig|1527444.3.peg.930"/>
<accession>A0A086CG43</accession>
<dbReference type="AlphaFoldDB" id="A0A086CG43"/>